<keyword evidence="8" id="KW-0448">Lipopolysaccharide biosynthesis</keyword>
<keyword evidence="7 12" id="KW-0812">Transmembrane</keyword>
<feature type="transmembrane region" description="Helical" evidence="12">
    <location>
        <begin position="12"/>
        <end position="34"/>
    </location>
</feature>
<evidence type="ECO:0000313" key="17">
    <source>
        <dbReference type="Proteomes" id="UP000480164"/>
    </source>
</evidence>
<reference evidence="15 16" key="2">
    <citation type="submission" date="2019-12" db="EMBL/GenBank/DDBJ databases">
        <title>Erwinia sp. nov., isolated from droppings of birds in the Qinghai-Tiebt plateau of China.</title>
        <authorList>
            <person name="Ge Y."/>
        </authorList>
    </citation>
    <scope>NUCLEOTIDE SEQUENCE [LARGE SCALE GENOMIC DNA]</scope>
    <source>
        <strain evidence="15 16">J780</strain>
    </source>
</reference>
<dbReference type="GO" id="GO:0022857">
    <property type="term" value="F:transmembrane transporter activity"/>
    <property type="evidence" value="ECO:0007669"/>
    <property type="project" value="InterPro"/>
</dbReference>
<keyword evidence="6" id="KW-0441">Lipid A biosynthesis</keyword>
<organism evidence="15 16">
    <name type="scientific">Erwinia sorbitola</name>
    <dbReference type="NCBI Taxonomy" id="2681984"/>
    <lineage>
        <taxon>Bacteria</taxon>
        <taxon>Pseudomonadati</taxon>
        <taxon>Pseudomonadota</taxon>
        <taxon>Gammaproteobacteria</taxon>
        <taxon>Enterobacterales</taxon>
        <taxon>Erwiniaceae</taxon>
        <taxon>Erwinia</taxon>
    </lineage>
</organism>
<keyword evidence="3" id="KW-1003">Cell membrane</keyword>
<evidence type="ECO:0000256" key="10">
    <source>
        <dbReference type="ARBA" id="ARBA00023098"/>
    </source>
</evidence>
<keyword evidence="11 12" id="KW-0472">Membrane</keyword>
<evidence type="ECO:0000256" key="5">
    <source>
        <dbReference type="ARBA" id="ARBA00022519"/>
    </source>
</evidence>
<accession>A0A6I6EAK2</accession>
<dbReference type="Proteomes" id="UP000480164">
    <property type="component" value="Unassembled WGS sequence"/>
</dbReference>
<evidence type="ECO:0000256" key="6">
    <source>
        <dbReference type="ARBA" id="ARBA00022556"/>
    </source>
</evidence>
<gene>
    <name evidence="14" type="ORF">GK011_17720</name>
    <name evidence="15" type="ORF">GN242_05940</name>
</gene>
<keyword evidence="10" id="KW-0443">Lipid metabolism</keyword>
<dbReference type="InterPro" id="IPR037185">
    <property type="entry name" value="EmrE-like"/>
</dbReference>
<feature type="transmembrane region" description="Helical" evidence="12">
    <location>
        <begin position="49"/>
        <end position="70"/>
    </location>
</feature>
<dbReference type="Pfam" id="PF00892">
    <property type="entry name" value="EamA"/>
    <property type="match status" value="1"/>
</dbReference>
<proteinExistence type="predicted"/>
<feature type="transmembrane region" description="Helical" evidence="12">
    <location>
        <begin position="104"/>
        <end position="122"/>
    </location>
</feature>
<keyword evidence="5" id="KW-0997">Cell inner membrane</keyword>
<evidence type="ECO:0000256" key="3">
    <source>
        <dbReference type="ARBA" id="ARBA00022475"/>
    </source>
</evidence>
<accession>A0A6L6GTM0</accession>
<dbReference type="PANTHER" id="PTHR30561">
    <property type="entry name" value="SMR FAMILY PROTON-DEPENDENT DRUG EFFLUX TRANSPORTER SUGE"/>
    <property type="match status" value="1"/>
</dbReference>
<evidence type="ECO:0000256" key="11">
    <source>
        <dbReference type="ARBA" id="ARBA00023136"/>
    </source>
</evidence>
<dbReference type="SUPFAM" id="SSF103481">
    <property type="entry name" value="Multidrug resistance efflux transporter EmrE"/>
    <property type="match status" value="1"/>
</dbReference>
<evidence type="ECO:0000313" key="14">
    <source>
        <dbReference type="EMBL" id="MTD28777.1"/>
    </source>
</evidence>
<feature type="transmembrane region" description="Helical" evidence="12">
    <location>
        <begin position="77"/>
        <end position="98"/>
    </location>
</feature>
<dbReference type="InterPro" id="IPR000620">
    <property type="entry name" value="EamA_dom"/>
</dbReference>
<dbReference type="InterPro" id="IPR000390">
    <property type="entry name" value="Small_drug/metabolite_transptr"/>
</dbReference>
<sequence>MITFHKNHVFSGVHMGIIYIVISGLCSSLAGAMLKLGANKKQYLSLIDYWPHVTAVGFYFVGFVFYFLALSKMTLTVAYPIMVSSAILFVMFMGAVWFSEPITLMKIFGASLIIAGVIVVNMA</sequence>
<dbReference type="AlphaFoldDB" id="A0A6I6EAK2"/>
<dbReference type="GO" id="GO:0009245">
    <property type="term" value="P:lipid A biosynthetic process"/>
    <property type="evidence" value="ECO:0007669"/>
    <property type="project" value="UniProtKB-KW"/>
</dbReference>
<evidence type="ECO:0000256" key="2">
    <source>
        <dbReference type="ARBA" id="ARBA00022448"/>
    </source>
</evidence>
<dbReference type="KEGG" id="erwi:GN242_05940"/>
<evidence type="ECO:0000256" key="8">
    <source>
        <dbReference type="ARBA" id="ARBA00022985"/>
    </source>
</evidence>
<evidence type="ECO:0000256" key="1">
    <source>
        <dbReference type="ARBA" id="ARBA00004651"/>
    </source>
</evidence>
<feature type="domain" description="EamA" evidence="13">
    <location>
        <begin position="32"/>
        <end position="121"/>
    </location>
</feature>
<keyword evidence="17" id="KW-1185">Reference proteome</keyword>
<keyword evidence="4" id="KW-0444">Lipid biosynthesis</keyword>
<name>A0A6I6EAK2_9GAMM</name>
<dbReference type="EMBL" id="CP046509">
    <property type="protein sequence ID" value="QGU86777.1"/>
    <property type="molecule type" value="Genomic_DNA"/>
</dbReference>
<keyword evidence="9 12" id="KW-1133">Transmembrane helix</keyword>
<evidence type="ECO:0000256" key="9">
    <source>
        <dbReference type="ARBA" id="ARBA00022989"/>
    </source>
</evidence>
<reference evidence="14 17" key="1">
    <citation type="submission" date="2019-11" db="EMBL/GenBank/DDBJ databases">
        <title>Erwinia sp. nov., isolated from feces of birds in Tibet plateau of China.</title>
        <authorList>
            <person name="Ge Y."/>
        </authorList>
    </citation>
    <scope>NUCLEOTIDE SEQUENCE [LARGE SCALE GENOMIC DNA]</scope>
    <source>
        <strain evidence="14 17">J316</strain>
    </source>
</reference>
<dbReference type="PANTHER" id="PTHR30561:SF9">
    <property type="entry name" value="4-AMINO-4-DEOXY-L-ARABINOSE-PHOSPHOUNDECAPRENOL FLIPPASE SUBUNIT ARNF-RELATED"/>
    <property type="match status" value="1"/>
</dbReference>
<dbReference type="Proteomes" id="UP000424752">
    <property type="component" value="Chromosome"/>
</dbReference>
<evidence type="ECO:0000313" key="16">
    <source>
        <dbReference type="Proteomes" id="UP000424752"/>
    </source>
</evidence>
<protein>
    <submittedName>
        <fullName evidence="15">EamA family transporter</fullName>
    </submittedName>
</protein>
<dbReference type="GO" id="GO:0009103">
    <property type="term" value="P:lipopolysaccharide biosynthetic process"/>
    <property type="evidence" value="ECO:0007669"/>
    <property type="project" value="UniProtKB-KW"/>
</dbReference>
<dbReference type="Gene3D" id="1.10.3730.20">
    <property type="match status" value="1"/>
</dbReference>
<dbReference type="RefSeq" id="WP_154754019.1">
    <property type="nucleotide sequence ID" value="NZ_CP046509.1"/>
</dbReference>
<evidence type="ECO:0000256" key="4">
    <source>
        <dbReference type="ARBA" id="ARBA00022516"/>
    </source>
</evidence>
<evidence type="ECO:0000313" key="15">
    <source>
        <dbReference type="EMBL" id="QGU86777.1"/>
    </source>
</evidence>
<evidence type="ECO:0000256" key="7">
    <source>
        <dbReference type="ARBA" id="ARBA00022692"/>
    </source>
</evidence>
<evidence type="ECO:0000259" key="13">
    <source>
        <dbReference type="Pfam" id="PF00892"/>
    </source>
</evidence>
<evidence type="ECO:0000256" key="12">
    <source>
        <dbReference type="SAM" id="Phobius"/>
    </source>
</evidence>
<dbReference type="EMBL" id="WLZX01000009">
    <property type="protein sequence ID" value="MTD28777.1"/>
    <property type="molecule type" value="Genomic_DNA"/>
</dbReference>
<keyword evidence="2" id="KW-0813">Transport</keyword>
<dbReference type="GO" id="GO:0005886">
    <property type="term" value="C:plasma membrane"/>
    <property type="evidence" value="ECO:0007669"/>
    <property type="project" value="UniProtKB-SubCell"/>
</dbReference>
<comment type="subcellular location">
    <subcellularLocation>
        <location evidence="1">Cell membrane</location>
        <topology evidence="1">Multi-pass membrane protein</topology>
    </subcellularLocation>
</comment>